<dbReference type="Proteomes" id="UP001595617">
    <property type="component" value="Unassembled WGS sequence"/>
</dbReference>
<dbReference type="PROSITE" id="PS50801">
    <property type="entry name" value="STAS"/>
    <property type="match status" value="1"/>
</dbReference>
<feature type="transmembrane region" description="Helical" evidence="5">
    <location>
        <begin position="170"/>
        <end position="196"/>
    </location>
</feature>
<accession>A0ABV8A0P7</accession>
<comment type="caution">
    <text evidence="7">The sequence shown here is derived from an EMBL/GenBank/DDBJ whole genome shotgun (WGS) entry which is preliminary data.</text>
</comment>
<dbReference type="InterPro" id="IPR011547">
    <property type="entry name" value="SLC26A/SulP_dom"/>
</dbReference>
<evidence type="ECO:0000313" key="8">
    <source>
        <dbReference type="Proteomes" id="UP001595617"/>
    </source>
</evidence>
<feature type="transmembrane region" description="Helical" evidence="5">
    <location>
        <begin position="255"/>
        <end position="272"/>
    </location>
</feature>
<dbReference type="Gene3D" id="3.30.750.24">
    <property type="entry name" value="STAS domain"/>
    <property type="match status" value="1"/>
</dbReference>
<keyword evidence="8" id="KW-1185">Reference proteome</keyword>
<feature type="transmembrane region" description="Helical" evidence="5">
    <location>
        <begin position="279"/>
        <end position="298"/>
    </location>
</feature>
<dbReference type="InterPro" id="IPR036513">
    <property type="entry name" value="STAS_dom_sf"/>
</dbReference>
<feature type="domain" description="STAS" evidence="6">
    <location>
        <begin position="462"/>
        <end position="565"/>
    </location>
</feature>
<dbReference type="RefSeq" id="WP_380696279.1">
    <property type="nucleotide sequence ID" value="NZ_JBHRYR010000003.1"/>
</dbReference>
<evidence type="ECO:0000313" key="7">
    <source>
        <dbReference type="EMBL" id="MFC3853277.1"/>
    </source>
</evidence>
<feature type="transmembrane region" description="Helical" evidence="5">
    <location>
        <begin position="408"/>
        <end position="437"/>
    </location>
</feature>
<gene>
    <name evidence="7" type="primary">dauA</name>
    <name evidence="7" type="ORF">ACFOOG_10580</name>
</gene>
<name>A0ABV8A0P7_9GAMM</name>
<keyword evidence="2 5" id="KW-0812">Transmembrane</keyword>
<dbReference type="Pfam" id="PF00916">
    <property type="entry name" value="Sulfate_transp"/>
    <property type="match status" value="1"/>
</dbReference>
<dbReference type="InterPro" id="IPR002645">
    <property type="entry name" value="STAS_dom"/>
</dbReference>
<dbReference type="Pfam" id="PF01740">
    <property type="entry name" value="STAS"/>
    <property type="match status" value="1"/>
</dbReference>
<dbReference type="CDD" id="cd07042">
    <property type="entry name" value="STAS_SulP_like_sulfate_transporter"/>
    <property type="match status" value="1"/>
</dbReference>
<feature type="transmembrane region" description="Helical" evidence="5">
    <location>
        <begin position="86"/>
        <end position="116"/>
    </location>
</feature>
<feature type="transmembrane region" description="Helical" evidence="5">
    <location>
        <begin position="371"/>
        <end position="388"/>
    </location>
</feature>
<feature type="transmembrane region" description="Helical" evidence="5">
    <location>
        <begin position="318"/>
        <end position="335"/>
    </location>
</feature>
<proteinExistence type="predicted"/>
<sequence>MRLSVKIPLAVAFITSVFREPYHGQDVRSDVMAGLTVGIVAIPLSMALSIAIGLPPQHGLFTALVAGFFIALLGGARLSVSGPTAAFIVILQPIVLQYGLLGLLLATLMAGVMLVFMGVARFGRLIEFIPSSVVLGFTAGIAVVIATLQIPDSLGLHFEELPEFYLARLWTMLLALPQTQWPALLITGITLAVLILWRRLPTSIPPHLPALLVGVFAAMLLQQFGFAVETLADRFQFTLPDGTQGTGIPPFLPTFNWPWAGNLAGAAWLFALARELLPFAFAIAMLGAIESLLCAVVMDNMSGHRHDANAELVGQGIGNMLVPFFGGITATAALARSATNYRSGARTPIAAMTHALVVGAALLWFAPWLGYLPMASMAALLLMVAWQMSERHHVVHLVKKAPQGDIAVLILCAVLTVLVDMVVAIFVGVVIAGFLFIQQVSVMTRVQDVSTHPKHAPQGLPDGWAIFKITGPIFFAAVDRVFTELRTMSTGKRGVILYLDGVSVLDAGGLDGLAAFRQHCARHGIELVLADVQFQPLKALVRAGVQPEDGKFMLTSTLAEAVERAT</sequence>
<dbReference type="EMBL" id="JBHRYR010000003">
    <property type="protein sequence ID" value="MFC3853277.1"/>
    <property type="molecule type" value="Genomic_DNA"/>
</dbReference>
<protein>
    <submittedName>
        <fullName evidence="7">C4-dicarboxylic acid transporter DauA</fullName>
    </submittedName>
</protein>
<evidence type="ECO:0000256" key="3">
    <source>
        <dbReference type="ARBA" id="ARBA00022989"/>
    </source>
</evidence>
<dbReference type="NCBIfam" id="NF008660">
    <property type="entry name" value="PRK11660.1"/>
    <property type="match status" value="1"/>
</dbReference>
<evidence type="ECO:0000259" key="6">
    <source>
        <dbReference type="PROSITE" id="PS50801"/>
    </source>
</evidence>
<dbReference type="SUPFAM" id="SSF52091">
    <property type="entry name" value="SpoIIaa-like"/>
    <property type="match status" value="1"/>
</dbReference>
<dbReference type="InterPro" id="IPR001902">
    <property type="entry name" value="SLC26A/SulP_fam"/>
</dbReference>
<feature type="transmembrane region" description="Helical" evidence="5">
    <location>
        <begin position="208"/>
        <end position="228"/>
    </location>
</feature>
<evidence type="ECO:0000256" key="2">
    <source>
        <dbReference type="ARBA" id="ARBA00022692"/>
    </source>
</evidence>
<feature type="transmembrane region" description="Helical" evidence="5">
    <location>
        <begin position="128"/>
        <end position="150"/>
    </location>
</feature>
<keyword evidence="4 5" id="KW-0472">Membrane</keyword>
<evidence type="ECO:0000256" key="5">
    <source>
        <dbReference type="SAM" id="Phobius"/>
    </source>
</evidence>
<feature type="transmembrane region" description="Helical" evidence="5">
    <location>
        <begin position="61"/>
        <end position="80"/>
    </location>
</feature>
<feature type="transmembrane region" description="Helical" evidence="5">
    <location>
        <begin position="35"/>
        <end position="54"/>
    </location>
</feature>
<evidence type="ECO:0000256" key="4">
    <source>
        <dbReference type="ARBA" id="ARBA00023136"/>
    </source>
</evidence>
<evidence type="ECO:0000256" key="1">
    <source>
        <dbReference type="ARBA" id="ARBA00004141"/>
    </source>
</evidence>
<comment type="subcellular location">
    <subcellularLocation>
        <location evidence="1">Membrane</location>
        <topology evidence="1">Multi-pass membrane protein</topology>
    </subcellularLocation>
</comment>
<organism evidence="7 8">
    <name type="scientific">Saccharospirillum mangrovi</name>
    <dbReference type="NCBI Taxonomy" id="2161747"/>
    <lineage>
        <taxon>Bacteria</taxon>
        <taxon>Pseudomonadati</taxon>
        <taxon>Pseudomonadota</taxon>
        <taxon>Gammaproteobacteria</taxon>
        <taxon>Oceanospirillales</taxon>
        <taxon>Saccharospirillaceae</taxon>
        <taxon>Saccharospirillum</taxon>
    </lineage>
</organism>
<dbReference type="PANTHER" id="PTHR11814">
    <property type="entry name" value="SULFATE TRANSPORTER"/>
    <property type="match status" value="1"/>
</dbReference>
<keyword evidence="3 5" id="KW-1133">Transmembrane helix</keyword>
<reference evidence="8" key="1">
    <citation type="journal article" date="2019" name="Int. J. Syst. Evol. Microbiol.">
        <title>The Global Catalogue of Microorganisms (GCM) 10K type strain sequencing project: providing services to taxonomists for standard genome sequencing and annotation.</title>
        <authorList>
            <consortium name="The Broad Institute Genomics Platform"/>
            <consortium name="The Broad Institute Genome Sequencing Center for Infectious Disease"/>
            <person name="Wu L."/>
            <person name="Ma J."/>
        </authorList>
    </citation>
    <scope>NUCLEOTIDE SEQUENCE [LARGE SCALE GENOMIC DNA]</scope>
    <source>
        <strain evidence="8">IBRC 10765</strain>
    </source>
</reference>